<protein>
    <submittedName>
        <fullName evidence="1">Uncharacterized protein</fullName>
    </submittedName>
</protein>
<dbReference type="AlphaFoldDB" id="A0AA39Q0Z4"/>
<name>A0AA39Q0Z4_9AGAR</name>
<dbReference type="EMBL" id="JAUEPU010000021">
    <property type="protein sequence ID" value="KAK0494253.1"/>
    <property type="molecule type" value="Genomic_DNA"/>
</dbReference>
<comment type="caution">
    <text evidence="1">The sequence shown here is derived from an EMBL/GenBank/DDBJ whole genome shotgun (WGS) entry which is preliminary data.</text>
</comment>
<gene>
    <name evidence="1" type="ORF">EDD18DRAFT_1355596</name>
</gene>
<reference evidence="1" key="1">
    <citation type="submission" date="2023-06" db="EMBL/GenBank/DDBJ databases">
        <authorList>
            <consortium name="Lawrence Berkeley National Laboratory"/>
            <person name="Ahrendt S."/>
            <person name="Sahu N."/>
            <person name="Indic B."/>
            <person name="Wong-Bajracharya J."/>
            <person name="Merenyi Z."/>
            <person name="Ke H.-M."/>
            <person name="Monk M."/>
            <person name="Kocsube S."/>
            <person name="Drula E."/>
            <person name="Lipzen A."/>
            <person name="Balint B."/>
            <person name="Henrissat B."/>
            <person name="Andreopoulos B."/>
            <person name="Martin F.M."/>
            <person name="Harder C.B."/>
            <person name="Rigling D."/>
            <person name="Ford K.L."/>
            <person name="Foster G.D."/>
            <person name="Pangilinan J."/>
            <person name="Papanicolaou A."/>
            <person name="Barry K."/>
            <person name="LaButti K."/>
            <person name="Viragh M."/>
            <person name="Koriabine M."/>
            <person name="Yan M."/>
            <person name="Riley R."/>
            <person name="Champramary S."/>
            <person name="Plett K.L."/>
            <person name="Tsai I.J."/>
            <person name="Slot J."/>
            <person name="Sipos G."/>
            <person name="Plett J."/>
            <person name="Nagy L.G."/>
            <person name="Grigoriev I.V."/>
        </authorList>
    </citation>
    <scope>NUCLEOTIDE SEQUENCE</scope>
    <source>
        <strain evidence="1">HWK02</strain>
    </source>
</reference>
<proteinExistence type="predicted"/>
<dbReference type="Proteomes" id="UP001175228">
    <property type="component" value="Unassembled WGS sequence"/>
</dbReference>
<evidence type="ECO:0000313" key="2">
    <source>
        <dbReference type="Proteomes" id="UP001175228"/>
    </source>
</evidence>
<sequence length="120" mass="13672">MTIDHALLLSPNMHIPACKQMDNLIGTAKTRHPDVKVSKAAIVADFGPLSTMEAEAPRVSTDYKERTIRTVLWIIHAHFQNHLIPRLLHDLFLRILSSANVKRRLDNTSPHETMVKIVQY</sequence>
<accession>A0AA39Q0Z4</accession>
<keyword evidence="2" id="KW-1185">Reference proteome</keyword>
<evidence type="ECO:0000313" key="1">
    <source>
        <dbReference type="EMBL" id="KAK0494253.1"/>
    </source>
</evidence>
<organism evidence="1 2">
    <name type="scientific">Armillaria luteobubalina</name>
    <dbReference type="NCBI Taxonomy" id="153913"/>
    <lineage>
        <taxon>Eukaryota</taxon>
        <taxon>Fungi</taxon>
        <taxon>Dikarya</taxon>
        <taxon>Basidiomycota</taxon>
        <taxon>Agaricomycotina</taxon>
        <taxon>Agaricomycetes</taxon>
        <taxon>Agaricomycetidae</taxon>
        <taxon>Agaricales</taxon>
        <taxon>Marasmiineae</taxon>
        <taxon>Physalacriaceae</taxon>
        <taxon>Armillaria</taxon>
    </lineage>
</organism>